<dbReference type="InterPro" id="IPR015943">
    <property type="entry name" value="WD40/YVTN_repeat-like_dom_sf"/>
</dbReference>
<dbReference type="Proteomes" id="UP000789524">
    <property type="component" value="Unassembled WGS sequence"/>
</dbReference>
<name>A0A8J2WFF5_9NEOP</name>
<dbReference type="OrthoDB" id="10251741at2759"/>
<evidence type="ECO:0000313" key="1">
    <source>
        <dbReference type="EMBL" id="CAG9585434.1"/>
    </source>
</evidence>
<dbReference type="PANTHER" id="PTHR47822">
    <property type="entry name" value="CARBOHYDRATE BINDING DOMAIN CONTAINING PROTEIN"/>
    <property type="match status" value="1"/>
</dbReference>
<proteinExistence type="predicted"/>
<dbReference type="Gene3D" id="2.130.10.10">
    <property type="entry name" value="YVTN repeat-like/Quinoprotein amine dehydrogenase"/>
    <property type="match status" value="1"/>
</dbReference>
<keyword evidence="2" id="KW-1185">Reference proteome</keyword>
<comment type="caution">
    <text evidence="1">The sequence shown here is derived from an EMBL/GenBank/DDBJ whole genome shotgun (WGS) entry which is preliminary data.</text>
</comment>
<protein>
    <submittedName>
        <fullName evidence="1">(African queen) hypothetical protein</fullName>
    </submittedName>
</protein>
<dbReference type="AlphaFoldDB" id="A0A8J2WFF5"/>
<reference evidence="1" key="1">
    <citation type="submission" date="2021-09" db="EMBL/GenBank/DDBJ databases">
        <authorList>
            <person name="Martin H S."/>
        </authorList>
    </citation>
    <scope>NUCLEOTIDE SEQUENCE</scope>
</reference>
<evidence type="ECO:0000313" key="2">
    <source>
        <dbReference type="Proteomes" id="UP000789524"/>
    </source>
</evidence>
<sequence length="132" mass="15044">MDFDKPGKQILTCSWQEKDTIQIWDYGSCKLIETIVPDNHHSKLYCGKMVPQTSLIICGGTELNILRVVDINMKITECSIRNNPGAIYAFDFGTIRRKQTKIPDTYKKISEIQNCPRVAFVTGKRLQTVDFG</sequence>
<organism evidence="1 2">
    <name type="scientific">Danaus chrysippus</name>
    <name type="common">African queen</name>
    <dbReference type="NCBI Taxonomy" id="151541"/>
    <lineage>
        <taxon>Eukaryota</taxon>
        <taxon>Metazoa</taxon>
        <taxon>Ecdysozoa</taxon>
        <taxon>Arthropoda</taxon>
        <taxon>Hexapoda</taxon>
        <taxon>Insecta</taxon>
        <taxon>Pterygota</taxon>
        <taxon>Neoptera</taxon>
        <taxon>Endopterygota</taxon>
        <taxon>Lepidoptera</taxon>
        <taxon>Glossata</taxon>
        <taxon>Ditrysia</taxon>
        <taxon>Papilionoidea</taxon>
        <taxon>Nymphalidae</taxon>
        <taxon>Danainae</taxon>
        <taxon>Danaini</taxon>
        <taxon>Danaina</taxon>
        <taxon>Danaus</taxon>
        <taxon>Anosia</taxon>
    </lineage>
</organism>
<gene>
    <name evidence="1" type="ORF">DCHRY22_LOCUS15843</name>
</gene>
<accession>A0A8J2WFF5</accession>
<dbReference type="InterPro" id="IPR036322">
    <property type="entry name" value="WD40_repeat_dom_sf"/>
</dbReference>
<dbReference type="PANTHER" id="PTHR47822:SF2">
    <property type="entry name" value="F-BOX AND WD-40 DOMAIN PROTEIN 7"/>
    <property type="match status" value="1"/>
</dbReference>
<dbReference type="EMBL" id="CAKASE010000083">
    <property type="protein sequence ID" value="CAG9585434.1"/>
    <property type="molecule type" value="Genomic_DNA"/>
</dbReference>
<dbReference type="SUPFAM" id="SSF50978">
    <property type="entry name" value="WD40 repeat-like"/>
    <property type="match status" value="1"/>
</dbReference>